<dbReference type="EMBL" id="CCKQ01017610">
    <property type="protein sequence ID" value="CDW89508.1"/>
    <property type="molecule type" value="Genomic_DNA"/>
</dbReference>
<reference evidence="1 2" key="1">
    <citation type="submission" date="2014-06" db="EMBL/GenBank/DDBJ databases">
        <authorList>
            <person name="Swart Estienne"/>
        </authorList>
    </citation>
    <scope>NUCLEOTIDE SEQUENCE [LARGE SCALE GENOMIC DNA]</scope>
    <source>
        <strain evidence="1 2">130c</strain>
    </source>
</reference>
<accession>A0A078B7J0</accession>
<keyword evidence="2" id="KW-1185">Reference proteome</keyword>
<evidence type="ECO:0000313" key="1">
    <source>
        <dbReference type="EMBL" id="CDW89508.1"/>
    </source>
</evidence>
<gene>
    <name evidence="1" type="primary">Contig2209.g2377</name>
    <name evidence="1" type="ORF">STYLEM_18641</name>
</gene>
<proteinExistence type="predicted"/>
<organism evidence="1 2">
    <name type="scientific">Stylonychia lemnae</name>
    <name type="common">Ciliate</name>
    <dbReference type="NCBI Taxonomy" id="5949"/>
    <lineage>
        <taxon>Eukaryota</taxon>
        <taxon>Sar</taxon>
        <taxon>Alveolata</taxon>
        <taxon>Ciliophora</taxon>
        <taxon>Intramacronucleata</taxon>
        <taxon>Spirotrichea</taxon>
        <taxon>Stichotrichia</taxon>
        <taxon>Sporadotrichida</taxon>
        <taxon>Oxytrichidae</taxon>
        <taxon>Stylonychinae</taxon>
        <taxon>Stylonychia</taxon>
    </lineage>
</organism>
<dbReference type="AlphaFoldDB" id="A0A078B7J0"/>
<dbReference type="InParanoid" id="A0A078B7J0"/>
<dbReference type="Proteomes" id="UP000039865">
    <property type="component" value="Unassembled WGS sequence"/>
</dbReference>
<evidence type="ECO:0000313" key="2">
    <source>
        <dbReference type="Proteomes" id="UP000039865"/>
    </source>
</evidence>
<protein>
    <submittedName>
        <fullName evidence="1">Uncharacterized protein</fullName>
    </submittedName>
</protein>
<sequence length="467" mass="53962">MVFQDRNNNLSDPQGRHVQFNIINQKQLSDQTDNCPTVFKSMLKMPTIINKNYSIKKELNQSNENAEESNKFKNQCFSNKFLVKESKKRKQSAFMIYFYRMSYFQNKENHNPNSETPFFEEYQSKKHFKQNDQVTLVLVLILLKEFQSNSANVQTSLASLNHSQRSLSLQTQSDNDQKAFLISQLSQLNIGNYSRPGQSRNAIISRQNSNDSIKFGGFFGSGNHSRGNSINNSQDAIQNMNAQIGKVHNGHFKARPVPKTIYETPQVLINLQTLKSDRQAKYNPLTQRNCNQKKFFNEQESKGQLNRSFQGRISSNQTIDVNFDHMNKMKHFKSQINPFRQATKDMQISQSRETIIETLDPQLSFIDEENTLQENPQSYVEQNGQFQFGSIQQNQLNLQESSNRQNGVGTRLYQQQTQDNRFNYQAQNSNQLRIPLHQASNGGAISSQQRLDFRAFTLSLGRNDSQQ</sequence>
<name>A0A078B7J0_STYLE</name>